<reference evidence="2 3" key="1">
    <citation type="journal article" date="2019" name="Nat. Ecol. Evol.">
        <title>Megaphylogeny resolves global patterns of mushroom evolution.</title>
        <authorList>
            <person name="Varga T."/>
            <person name="Krizsan K."/>
            <person name="Foldi C."/>
            <person name="Dima B."/>
            <person name="Sanchez-Garcia M."/>
            <person name="Sanchez-Ramirez S."/>
            <person name="Szollosi G.J."/>
            <person name="Szarkandi J.G."/>
            <person name="Papp V."/>
            <person name="Albert L."/>
            <person name="Andreopoulos W."/>
            <person name="Angelini C."/>
            <person name="Antonin V."/>
            <person name="Barry K.W."/>
            <person name="Bougher N.L."/>
            <person name="Buchanan P."/>
            <person name="Buyck B."/>
            <person name="Bense V."/>
            <person name="Catcheside P."/>
            <person name="Chovatia M."/>
            <person name="Cooper J."/>
            <person name="Damon W."/>
            <person name="Desjardin D."/>
            <person name="Finy P."/>
            <person name="Geml J."/>
            <person name="Haridas S."/>
            <person name="Hughes K."/>
            <person name="Justo A."/>
            <person name="Karasinski D."/>
            <person name="Kautmanova I."/>
            <person name="Kiss B."/>
            <person name="Kocsube S."/>
            <person name="Kotiranta H."/>
            <person name="LaButti K.M."/>
            <person name="Lechner B.E."/>
            <person name="Liimatainen K."/>
            <person name="Lipzen A."/>
            <person name="Lukacs Z."/>
            <person name="Mihaltcheva S."/>
            <person name="Morgado L.N."/>
            <person name="Niskanen T."/>
            <person name="Noordeloos M.E."/>
            <person name="Ohm R.A."/>
            <person name="Ortiz-Santana B."/>
            <person name="Ovrebo C."/>
            <person name="Racz N."/>
            <person name="Riley R."/>
            <person name="Savchenko A."/>
            <person name="Shiryaev A."/>
            <person name="Soop K."/>
            <person name="Spirin V."/>
            <person name="Szebenyi C."/>
            <person name="Tomsovsky M."/>
            <person name="Tulloss R.E."/>
            <person name="Uehling J."/>
            <person name="Grigoriev I.V."/>
            <person name="Vagvolgyi C."/>
            <person name="Papp T."/>
            <person name="Martin F.M."/>
            <person name="Miettinen O."/>
            <person name="Hibbett D.S."/>
            <person name="Nagy L.G."/>
        </authorList>
    </citation>
    <scope>NUCLEOTIDE SEQUENCE [LARGE SCALE GENOMIC DNA]</scope>
    <source>
        <strain evidence="2 3">FP101781</strain>
    </source>
</reference>
<name>A0A4Y7SCW8_COPMI</name>
<keyword evidence="3" id="KW-1185">Reference proteome</keyword>
<feature type="compositionally biased region" description="Polar residues" evidence="1">
    <location>
        <begin position="125"/>
        <end position="139"/>
    </location>
</feature>
<evidence type="ECO:0000256" key="1">
    <source>
        <dbReference type="SAM" id="MobiDB-lite"/>
    </source>
</evidence>
<dbReference type="OrthoDB" id="3239511at2759"/>
<feature type="region of interest" description="Disordered" evidence="1">
    <location>
        <begin position="112"/>
        <end position="158"/>
    </location>
</feature>
<dbReference type="AlphaFoldDB" id="A0A4Y7SCW8"/>
<evidence type="ECO:0000313" key="2">
    <source>
        <dbReference type="EMBL" id="TEB19234.1"/>
    </source>
</evidence>
<organism evidence="2 3">
    <name type="scientific">Coprinellus micaceus</name>
    <name type="common">Glistening ink-cap mushroom</name>
    <name type="synonym">Coprinus micaceus</name>
    <dbReference type="NCBI Taxonomy" id="71717"/>
    <lineage>
        <taxon>Eukaryota</taxon>
        <taxon>Fungi</taxon>
        <taxon>Dikarya</taxon>
        <taxon>Basidiomycota</taxon>
        <taxon>Agaricomycotina</taxon>
        <taxon>Agaricomycetes</taxon>
        <taxon>Agaricomycetidae</taxon>
        <taxon>Agaricales</taxon>
        <taxon>Agaricineae</taxon>
        <taxon>Psathyrellaceae</taxon>
        <taxon>Coprinellus</taxon>
    </lineage>
</organism>
<comment type="caution">
    <text evidence="2">The sequence shown here is derived from an EMBL/GenBank/DDBJ whole genome shotgun (WGS) entry which is preliminary data.</text>
</comment>
<evidence type="ECO:0000313" key="3">
    <source>
        <dbReference type="Proteomes" id="UP000298030"/>
    </source>
</evidence>
<dbReference type="Proteomes" id="UP000298030">
    <property type="component" value="Unassembled WGS sequence"/>
</dbReference>
<accession>A0A4Y7SCW8</accession>
<dbReference type="EMBL" id="QPFP01000202">
    <property type="protein sequence ID" value="TEB19234.1"/>
    <property type="molecule type" value="Genomic_DNA"/>
</dbReference>
<dbReference type="STRING" id="71717.A0A4Y7SCW8"/>
<sequence>MPPSDGTFLCEFCDREFRVQGKGSHLRKCRKDNAEAARLAELAVVESQCGYDSVGFFVFAGAASLPAREGSPAPSAAAPPPPQVLTREAEHAALLQLNDPVGSFGIVQEDAASNRAPSPVDQEAARSTSPAISSASEEVQQLGRPAEEDDICIETYPRDGPSTKYYSYDNYSTLSSQPPPNPTAIVNTDETTRTPWFPFASRTDFELAEWMHNVRLNEKEMNGLLKIIHDVRNSRSHEAASSFNLKSAAQVRKLWKIASNSADVTLVKTPLEGLTYNGETVALDVWVRPLWSWCLELVDNPDILAQFQWDAQRLSRHDGTRFVCFFNEPWTGNTWWKLHDKLPKGAFPICLVLYADKTKLSTFGTAKAYPVYVRCANLPASLRNGKGLAGGRMVGWLPILPEEQDKAKKTEFINFKRIVWHKCFAKLMESIKVYSEMGCWHKCGDGVWRQLFPIVLILSADYEEMCMMAATRGHGCFCPCPVCFVPSTSLTDLTMQYEMRTTESMQAVFRAAQDAHLAADRDDILKEVGLRNVENSFWALKYTEPYLALCWDRLHAYHSGVFKHLLNEYLDLFEDLPRRDRGSIEGLLSNFPRWRDLNHFTEIAKFREFSDGCKYEDLSKVIVFASHHIFMQHEDPAASQLLKWMRSYLEMDMYSSLRSQSDVTIRMGRSELETFEGEMKEYIRLSTSTKDWNFPKIHTHAHLFDDIENKGVTLNFNTKFNENLHGDSKDIYHDLSNFKHIDEIIARVTAENVMCLTIRERVNAYDRKQPIPAANSLLLPPASNSATTAPSGSVATLAAAPQLDDSTSRFTIGSSIEGVTLGNLPHHTAESYHGALIDIRTKLNRCLSSKFGHRVRLAEDVKVTLHRYISVDYVSLEDSQLATDILRMNDSFHTRERYDCAVVAVTGGFVICRLVGITGVAYSGQQVQLALVVPFDEPVVGLTTDERKRDADLRFTRVRTRPIAKSTFIPVETIVCGALVVPDDSSTSGRDYIVMDVVDADFWLRMRLDHLDSSLKYKTNI</sequence>
<proteinExistence type="predicted"/>
<gene>
    <name evidence="2" type="ORF">FA13DRAFT_1802501</name>
</gene>
<dbReference type="InterPro" id="IPR041078">
    <property type="entry name" value="Plavaka"/>
</dbReference>
<dbReference type="Pfam" id="PF18759">
    <property type="entry name" value="Plavaka"/>
    <property type="match status" value="1"/>
</dbReference>
<protein>
    <submittedName>
        <fullName evidence="2">Uncharacterized protein</fullName>
    </submittedName>
</protein>